<evidence type="ECO:0000256" key="30">
    <source>
        <dbReference type="ARBA" id="ARBA00078637"/>
    </source>
</evidence>
<evidence type="ECO:0000259" key="33">
    <source>
        <dbReference type="PROSITE" id="PS51194"/>
    </source>
</evidence>
<evidence type="ECO:0000256" key="21">
    <source>
        <dbReference type="ARBA" id="ARBA00023163"/>
    </source>
</evidence>
<dbReference type="GO" id="GO:0002735">
    <property type="term" value="P:positive regulation of myeloid dendritic cell cytokine production"/>
    <property type="evidence" value="ECO:0007669"/>
    <property type="project" value="Ensembl"/>
</dbReference>
<evidence type="ECO:0000256" key="16">
    <source>
        <dbReference type="ARBA" id="ARBA00022859"/>
    </source>
</evidence>
<evidence type="ECO:0000256" key="3">
    <source>
        <dbReference type="ARBA" id="ARBA00004604"/>
    </source>
</evidence>
<feature type="domain" description="Helicase ATP-binding" evidence="32">
    <location>
        <begin position="250"/>
        <end position="429"/>
    </location>
</feature>
<evidence type="ECO:0000259" key="32">
    <source>
        <dbReference type="PROSITE" id="PS51192"/>
    </source>
</evidence>
<evidence type="ECO:0000256" key="26">
    <source>
        <dbReference type="ARBA" id="ARBA00075447"/>
    </source>
</evidence>
<dbReference type="Gene3D" id="3.40.50.300">
    <property type="entry name" value="P-loop containing nucleotide triphosphate hydrolases"/>
    <property type="match status" value="2"/>
</dbReference>
<evidence type="ECO:0000256" key="23">
    <source>
        <dbReference type="ARBA" id="ARBA00049390"/>
    </source>
</evidence>
<feature type="compositionally biased region" description="Basic and acidic residues" evidence="31">
    <location>
        <begin position="131"/>
        <end position="147"/>
    </location>
</feature>
<dbReference type="PROSITE" id="PS51194">
    <property type="entry name" value="HELICASE_CTER"/>
    <property type="match status" value="1"/>
</dbReference>
<evidence type="ECO:0000256" key="22">
    <source>
        <dbReference type="ARBA" id="ARBA00023242"/>
    </source>
</evidence>
<dbReference type="Pfam" id="PF00271">
    <property type="entry name" value="Helicase_C"/>
    <property type="match status" value="1"/>
</dbReference>
<evidence type="ECO:0000256" key="1">
    <source>
        <dbReference type="ARBA" id="ARBA00004173"/>
    </source>
</evidence>
<evidence type="ECO:0000256" key="31">
    <source>
        <dbReference type="SAM" id="MobiDB-lite"/>
    </source>
</evidence>
<comment type="catalytic activity">
    <reaction evidence="23">
        <text>ATP + H2O = ADP + phosphate + H(+)</text>
        <dbReference type="Rhea" id="RHEA:13065"/>
        <dbReference type="ChEBI" id="CHEBI:15377"/>
        <dbReference type="ChEBI" id="CHEBI:15378"/>
        <dbReference type="ChEBI" id="CHEBI:30616"/>
        <dbReference type="ChEBI" id="CHEBI:43474"/>
        <dbReference type="ChEBI" id="CHEBI:456216"/>
        <dbReference type="EC" id="3.6.4.13"/>
    </reaction>
    <physiologicalReaction direction="left-to-right" evidence="23">
        <dbReference type="Rhea" id="RHEA:13066"/>
    </physiologicalReaction>
</comment>
<keyword evidence="10" id="KW-0399">Innate immunity</keyword>
<dbReference type="GO" id="GO:0005829">
    <property type="term" value="C:cytosol"/>
    <property type="evidence" value="ECO:0007669"/>
    <property type="project" value="UniProtKB-SubCell"/>
</dbReference>
<dbReference type="Pfam" id="PF00270">
    <property type="entry name" value="DEAD"/>
    <property type="match status" value="1"/>
</dbReference>
<dbReference type="InterPro" id="IPR035979">
    <property type="entry name" value="RBD_domain_sf"/>
</dbReference>
<comment type="subcellular location">
    <subcellularLocation>
        <location evidence="2">Cytoplasm</location>
        <location evidence="2">Cytosol</location>
    </subcellularLocation>
    <subcellularLocation>
        <location evidence="1">Mitochondrion</location>
    </subcellularLocation>
    <subcellularLocation>
        <location evidence="3">Nucleus</location>
        <location evidence="3">Nucleolus</location>
    </subcellularLocation>
    <subcellularLocation>
        <location evidence="4">Nucleus</location>
        <location evidence="4">Nucleoplasm</location>
    </subcellularLocation>
</comment>
<sequence length="812" mass="89419">MPGKLRSGAKLGSDGAEESMETLPKPSEKKTRKEKTKSKTEEATEGMEEAVSSKAKKTNKKGPSEDDVDPPKSRKAKKQEEPQDDTASSKTAKRKKEPLEKQADPETKEVIAEEPSQEEADMPKPKKMKKGKEANGDAGEKSPRLKDGLSQPSQEEADMPKPKKMKKGKEANGDVGEKSPRLKDGLSQPSEPKSNSSDAPGEESSSETEKEIPVEQKEGAFSNFPISEETVKLLKARGVNFLFPIQAKTFHHVYSGKDLIAQARTGTGKTFSFAIPLIEKLQGGLQEKKRGRAPQVLVLAPTRELANQVSKDFSDITKKLSVACFYGGTPYGGQIERMRSGIDILVGTPGRIKDHLQNGKLDLTKLKHVVLDEVDQMLDMGFADQVEEILCVAYKKDSEDNPQTLLFSATCPHWVFNVAKKYMKSTYEQVDLIGKKTQKAAITVEHLAIKCHWTERAAVIGDVIRVYSGHQGRTIIFCETKKDAQELSQNTCIKQDAQSLHGDIPQKQREITLKGFRNGNFGVLVATNVAARGLDIPEVDLVVQSCPPKDVESYIHRSGRTGRAGRTGVCICFYQNKEEYQLAQVEQKAGIKFKRIGVPSATEIIKASSKDAIRLLDSVPPTAISHFKQSAEKLIEEKGAVEALAAALAHISGATSVDQRSLINSQAGFVTMILRCSIEMPNISYAWKELKEQLGESIDAKVKGMVFLKGKLGVCFDVRTEAVTEIQEKWHDSRRWQLTVATEQPELEGPPEGYRGRMGQRDGSRGAFRGQRGGSRNFRGQGHRGGSRNFRGQRPGGGNRGQKRSFSKAFGQ</sequence>
<organism evidence="34 35">
    <name type="scientific">Mus spicilegus</name>
    <name type="common">Mound-building mouse</name>
    <dbReference type="NCBI Taxonomy" id="10103"/>
    <lineage>
        <taxon>Eukaryota</taxon>
        <taxon>Metazoa</taxon>
        <taxon>Chordata</taxon>
        <taxon>Craniata</taxon>
        <taxon>Vertebrata</taxon>
        <taxon>Euteleostomi</taxon>
        <taxon>Mammalia</taxon>
        <taxon>Eutheria</taxon>
        <taxon>Euarchontoglires</taxon>
        <taxon>Glires</taxon>
        <taxon>Rodentia</taxon>
        <taxon>Myomorpha</taxon>
        <taxon>Muroidea</taxon>
        <taxon>Muridae</taxon>
        <taxon>Murinae</taxon>
        <taxon>Mus</taxon>
        <taxon>Mus</taxon>
    </lineage>
</organism>
<keyword evidence="15" id="KW-0067">ATP-binding</keyword>
<keyword evidence="14" id="KW-0347">Helicase</keyword>
<evidence type="ECO:0000256" key="11">
    <source>
        <dbReference type="ARBA" id="ARBA00022737"/>
    </source>
</evidence>
<dbReference type="GO" id="GO:0045087">
    <property type="term" value="P:innate immune response"/>
    <property type="evidence" value="ECO:0007669"/>
    <property type="project" value="UniProtKB-KW"/>
</dbReference>
<dbReference type="GO" id="GO:0051607">
    <property type="term" value="P:defense response to virus"/>
    <property type="evidence" value="ECO:0007669"/>
    <property type="project" value="UniProtKB-KW"/>
</dbReference>
<dbReference type="Gene3D" id="3.30.70.2280">
    <property type="match status" value="1"/>
</dbReference>
<dbReference type="PROSITE" id="PS51192">
    <property type="entry name" value="HELICASE_ATP_BIND_1"/>
    <property type="match status" value="1"/>
</dbReference>
<dbReference type="PANTHER" id="PTHR47959">
    <property type="entry name" value="ATP-DEPENDENT RNA HELICASE RHLE-RELATED"/>
    <property type="match status" value="1"/>
</dbReference>
<dbReference type="Proteomes" id="UP000694415">
    <property type="component" value="Unplaced"/>
</dbReference>
<dbReference type="GO" id="GO:0003725">
    <property type="term" value="F:double-stranded RNA binding"/>
    <property type="evidence" value="ECO:0007669"/>
    <property type="project" value="Ensembl"/>
</dbReference>
<keyword evidence="16" id="KW-0391">Immunity</keyword>
<dbReference type="CDD" id="cd12936">
    <property type="entry name" value="GUCT_RHII_Gualpha_beta"/>
    <property type="match status" value="1"/>
</dbReference>
<dbReference type="SMART" id="SM00490">
    <property type="entry name" value="HELICc"/>
    <property type="match status" value="1"/>
</dbReference>
<keyword evidence="21" id="KW-0804">Transcription</keyword>
<dbReference type="GO" id="GO:0019843">
    <property type="term" value="F:rRNA binding"/>
    <property type="evidence" value="ECO:0007669"/>
    <property type="project" value="Ensembl"/>
</dbReference>
<dbReference type="GO" id="GO:0043330">
    <property type="term" value="P:response to exogenous dsRNA"/>
    <property type="evidence" value="ECO:0007669"/>
    <property type="project" value="Ensembl"/>
</dbReference>
<evidence type="ECO:0000256" key="13">
    <source>
        <dbReference type="ARBA" id="ARBA00022801"/>
    </source>
</evidence>
<evidence type="ECO:0000256" key="5">
    <source>
        <dbReference type="ARBA" id="ARBA00006517"/>
    </source>
</evidence>
<evidence type="ECO:0000256" key="10">
    <source>
        <dbReference type="ARBA" id="ARBA00022588"/>
    </source>
</evidence>
<feature type="region of interest" description="Disordered" evidence="31">
    <location>
        <begin position="744"/>
        <end position="812"/>
    </location>
</feature>
<evidence type="ECO:0000256" key="27">
    <source>
        <dbReference type="ARBA" id="ARBA00075530"/>
    </source>
</evidence>
<dbReference type="GO" id="GO:0005739">
    <property type="term" value="C:mitochondrion"/>
    <property type="evidence" value="ECO:0007669"/>
    <property type="project" value="UniProtKB-SubCell"/>
</dbReference>
<dbReference type="Ensembl" id="ENSMSIT00000046089.1">
    <property type="protein sequence ID" value="ENSMSIP00000036566.1"/>
    <property type="gene ID" value="ENSMSIG00000030447.1"/>
</dbReference>
<evidence type="ECO:0000313" key="34">
    <source>
        <dbReference type="Ensembl" id="ENSMSIP00000036566.1"/>
    </source>
</evidence>
<evidence type="ECO:0000256" key="4">
    <source>
        <dbReference type="ARBA" id="ARBA00004642"/>
    </source>
</evidence>
<dbReference type="InterPro" id="IPR014001">
    <property type="entry name" value="Helicase_ATP-bd"/>
</dbReference>
<dbReference type="GO" id="GO:0110016">
    <property type="term" value="C:B-WICH complex"/>
    <property type="evidence" value="ECO:0007669"/>
    <property type="project" value="Ensembl"/>
</dbReference>
<protein>
    <recommendedName>
        <fullName evidence="25">Nucleolar RNA helicase 2</fullName>
        <ecNumber evidence="6">3.6.4.13</ecNumber>
    </recommendedName>
    <alternativeName>
        <fullName evidence="26">DEAD box protein 21</fullName>
    </alternativeName>
    <alternativeName>
        <fullName evidence="29">Gu-alpha</fullName>
    </alternativeName>
    <alternativeName>
        <fullName evidence="28">Nucleolar RNA helicase Gu</fullName>
    </alternativeName>
    <alternativeName>
        <fullName evidence="27">Nucleolar RNA helicase II</fullName>
    </alternativeName>
    <alternativeName>
        <fullName evidence="30">RH II/Gu</fullName>
    </alternativeName>
</protein>
<dbReference type="GeneTree" id="ENSGT00940000155043"/>
<evidence type="ECO:0000256" key="9">
    <source>
        <dbReference type="ARBA" id="ARBA00022553"/>
    </source>
</evidence>
<feature type="region of interest" description="Disordered" evidence="31">
    <location>
        <begin position="1"/>
        <end position="221"/>
    </location>
</feature>
<feature type="domain" description="Helicase C-terminal" evidence="33">
    <location>
        <begin position="462"/>
        <end position="606"/>
    </location>
</feature>
<keyword evidence="13" id="KW-0378">Hydrolase</keyword>
<keyword evidence="9" id="KW-0597">Phosphoprotein</keyword>
<dbReference type="GO" id="GO:0006364">
    <property type="term" value="P:rRNA processing"/>
    <property type="evidence" value="ECO:0007669"/>
    <property type="project" value="UniProtKB-KW"/>
</dbReference>
<evidence type="ECO:0000313" key="35">
    <source>
        <dbReference type="Proteomes" id="UP000694415"/>
    </source>
</evidence>
<dbReference type="InterPro" id="IPR012562">
    <property type="entry name" value="GUCT"/>
</dbReference>
<dbReference type="GO" id="GO:0097322">
    <property type="term" value="F:7SK snRNA binding"/>
    <property type="evidence" value="ECO:0007669"/>
    <property type="project" value="Ensembl"/>
</dbReference>
<keyword evidence="20" id="KW-0496">Mitochondrion</keyword>
<dbReference type="InterPro" id="IPR011545">
    <property type="entry name" value="DEAD/DEAH_box_helicase_dom"/>
</dbReference>
<evidence type="ECO:0000256" key="20">
    <source>
        <dbReference type="ARBA" id="ARBA00023128"/>
    </source>
</evidence>
<evidence type="ECO:0000256" key="12">
    <source>
        <dbReference type="ARBA" id="ARBA00022741"/>
    </source>
</evidence>
<dbReference type="GO" id="GO:0003724">
    <property type="term" value="F:RNA helicase activity"/>
    <property type="evidence" value="ECO:0007669"/>
    <property type="project" value="UniProtKB-EC"/>
</dbReference>
<evidence type="ECO:0000256" key="25">
    <source>
        <dbReference type="ARBA" id="ARBA00074346"/>
    </source>
</evidence>
<dbReference type="AlphaFoldDB" id="A0A8C6IHE6"/>
<dbReference type="Pfam" id="PF26142">
    <property type="entry name" value="DD_DDX21-DDX50"/>
    <property type="match status" value="1"/>
</dbReference>
<dbReference type="GO" id="GO:0005654">
    <property type="term" value="C:nucleoplasm"/>
    <property type="evidence" value="ECO:0007669"/>
    <property type="project" value="UniProtKB-SubCell"/>
</dbReference>
<accession>A0A8C6IHE6</accession>
<evidence type="ECO:0000256" key="28">
    <source>
        <dbReference type="ARBA" id="ARBA00075569"/>
    </source>
</evidence>
<feature type="compositionally biased region" description="Polar residues" evidence="31">
    <location>
        <begin position="187"/>
        <end position="198"/>
    </location>
</feature>
<dbReference type="GO" id="GO:0045945">
    <property type="term" value="P:positive regulation of transcription by RNA polymerase III"/>
    <property type="evidence" value="ECO:0007669"/>
    <property type="project" value="Ensembl"/>
</dbReference>
<dbReference type="GO" id="GO:0043123">
    <property type="term" value="P:positive regulation of canonical NF-kappaB signal transduction"/>
    <property type="evidence" value="ECO:0007669"/>
    <property type="project" value="Ensembl"/>
</dbReference>
<feature type="compositionally biased region" description="Basic and acidic residues" evidence="31">
    <location>
        <begin position="207"/>
        <end position="218"/>
    </location>
</feature>
<dbReference type="GO" id="GO:0035198">
    <property type="term" value="F:miRNA binding"/>
    <property type="evidence" value="ECO:0007669"/>
    <property type="project" value="Ensembl"/>
</dbReference>
<evidence type="ECO:0000256" key="19">
    <source>
        <dbReference type="ARBA" id="ARBA00023118"/>
    </source>
</evidence>
<dbReference type="InterPro" id="IPR001650">
    <property type="entry name" value="Helicase_C-like"/>
</dbReference>
<evidence type="ECO:0000256" key="6">
    <source>
        <dbReference type="ARBA" id="ARBA00012552"/>
    </source>
</evidence>
<evidence type="ECO:0000256" key="7">
    <source>
        <dbReference type="ARBA" id="ARBA00022490"/>
    </source>
</evidence>
<comment type="subunit">
    <text evidence="24">Homodimer; homodimerizes via its N-terminus. Found in a multi-helicase-TICAM1 complex at least composed of DHX36, DDX1, DDX21 and TICAM1; this complex exists in resting cells with or without poly(I:C) RNA ligand stimulation. Interacts (via C-terminus) with TICAM1 (via TIR domain). Interacts with DHX36 (via C-terminus); this interaction serves as bridges to TICAM1. Interacts (via C-terminus) with DDX1 (via B30.2/SPRY domain); this interaction serves as bridges to TICAM1. Component of the B-WICH complex, at least composed of SMARCA5/SNF2H, BAZ1B/WSTF, SF3B1, DEK, MYO1C, ERCC6, MYBBP1A and DDX21. Interacts with C1QBP. Interacts with JUN. Interacts with WDR46. Interacts with MCM3AP. Interacts with WDR43. Interacts with KPNA3. Interacts with GID4.</text>
</comment>
<dbReference type="GO" id="GO:0042802">
    <property type="term" value="F:identical protein binding"/>
    <property type="evidence" value="ECO:0007669"/>
    <property type="project" value="Ensembl"/>
</dbReference>
<dbReference type="CDD" id="cd17944">
    <property type="entry name" value="DEADc_DDX21_DDX50"/>
    <property type="match status" value="1"/>
</dbReference>
<keyword evidence="12" id="KW-0547">Nucleotide-binding</keyword>
<keyword evidence="17" id="KW-0694">RNA-binding</keyword>
<dbReference type="InterPro" id="IPR050079">
    <property type="entry name" value="DEAD_box_RNA_helicase"/>
</dbReference>
<dbReference type="GO" id="GO:0062176">
    <property type="term" value="P:R-loop processing"/>
    <property type="evidence" value="ECO:0007669"/>
    <property type="project" value="Ensembl"/>
</dbReference>
<feature type="compositionally biased region" description="Basic and acidic residues" evidence="31">
    <location>
        <begin position="26"/>
        <end position="42"/>
    </location>
</feature>
<reference evidence="34" key="1">
    <citation type="submission" date="2025-08" db="UniProtKB">
        <authorList>
            <consortium name="Ensembl"/>
        </authorList>
    </citation>
    <scope>IDENTIFICATION</scope>
</reference>
<dbReference type="Pfam" id="PF08152">
    <property type="entry name" value="GUCT"/>
    <property type="match status" value="1"/>
</dbReference>
<dbReference type="SUPFAM" id="SSF54928">
    <property type="entry name" value="RNA-binding domain, RBD"/>
    <property type="match status" value="1"/>
</dbReference>
<dbReference type="InterPro" id="IPR027417">
    <property type="entry name" value="P-loop_NTPase"/>
</dbReference>
<feature type="compositionally biased region" description="Basic and acidic residues" evidence="31">
    <location>
        <begin position="168"/>
        <end position="184"/>
    </location>
</feature>
<evidence type="ECO:0000256" key="17">
    <source>
        <dbReference type="ARBA" id="ARBA00022884"/>
    </source>
</evidence>
<dbReference type="SMART" id="SM00487">
    <property type="entry name" value="DEXDc"/>
    <property type="match status" value="1"/>
</dbReference>
<dbReference type="PANTHER" id="PTHR47959:SF19">
    <property type="entry name" value="NUCLEOLAR RNA HELICASE 2-A"/>
    <property type="match status" value="1"/>
</dbReference>
<evidence type="ECO:0000256" key="24">
    <source>
        <dbReference type="ARBA" id="ARBA00062985"/>
    </source>
</evidence>
<keyword evidence="18" id="KW-0007">Acetylation</keyword>
<evidence type="ECO:0000256" key="8">
    <source>
        <dbReference type="ARBA" id="ARBA00022552"/>
    </source>
</evidence>
<dbReference type="FunFam" id="3.40.50.300:FF:001168">
    <property type="entry name" value="nucleolar RNA helicase 2"/>
    <property type="match status" value="1"/>
</dbReference>
<keyword evidence="22" id="KW-0539">Nucleus</keyword>
<dbReference type="GO" id="GO:0016787">
    <property type="term" value="F:hydrolase activity"/>
    <property type="evidence" value="ECO:0007669"/>
    <property type="project" value="UniProtKB-KW"/>
</dbReference>
<dbReference type="GO" id="GO:0006366">
    <property type="term" value="P:transcription by RNA polymerase II"/>
    <property type="evidence" value="ECO:0007669"/>
    <property type="project" value="Ensembl"/>
</dbReference>
<feature type="compositionally biased region" description="Basic and acidic residues" evidence="31">
    <location>
        <begin position="97"/>
        <end position="111"/>
    </location>
</feature>
<evidence type="ECO:0000256" key="29">
    <source>
        <dbReference type="ARBA" id="ARBA00075679"/>
    </source>
</evidence>
<proteinExistence type="inferred from homology"/>
<name>A0A8C6IHE6_MUSSI</name>
<keyword evidence="19" id="KW-0051">Antiviral defense</keyword>
<dbReference type="CDD" id="cd18787">
    <property type="entry name" value="SF2_C_DEAD"/>
    <property type="match status" value="1"/>
</dbReference>
<keyword evidence="11" id="KW-0677">Repeat</keyword>
<evidence type="ECO:0000256" key="18">
    <source>
        <dbReference type="ARBA" id="ARBA00022990"/>
    </source>
</evidence>
<dbReference type="FunFam" id="3.40.50.300:FF:000666">
    <property type="entry name" value="ATP-dependent RNA helicase DDX50"/>
    <property type="match status" value="1"/>
</dbReference>
<keyword evidence="8" id="KW-0698">rRNA processing</keyword>
<keyword evidence="7" id="KW-0963">Cytoplasm</keyword>
<dbReference type="InterPro" id="IPR059027">
    <property type="entry name" value="DD_DDX21-DDX50"/>
</dbReference>
<dbReference type="EC" id="3.6.4.13" evidence="6"/>
<evidence type="ECO:0000256" key="2">
    <source>
        <dbReference type="ARBA" id="ARBA00004514"/>
    </source>
</evidence>
<keyword evidence="35" id="KW-1185">Reference proteome</keyword>
<dbReference type="SUPFAM" id="SSF52540">
    <property type="entry name" value="P-loop containing nucleoside triphosphate hydrolases"/>
    <property type="match status" value="1"/>
</dbReference>
<evidence type="ECO:0000256" key="14">
    <source>
        <dbReference type="ARBA" id="ARBA00022806"/>
    </source>
</evidence>
<reference evidence="34" key="2">
    <citation type="submission" date="2025-09" db="UniProtKB">
        <authorList>
            <consortium name="Ensembl"/>
        </authorList>
    </citation>
    <scope>IDENTIFICATION</scope>
</reference>
<dbReference type="FunFam" id="3.30.70.2280:FF:000002">
    <property type="entry name" value="Nucleolar RNA helicase 2"/>
    <property type="match status" value="1"/>
</dbReference>
<comment type="similarity">
    <text evidence="5">Belongs to the DEAD box helicase family. DDX21/DDX50 subfamily.</text>
</comment>
<evidence type="ECO:0000256" key="15">
    <source>
        <dbReference type="ARBA" id="ARBA00022840"/>
    </source>
</evidence>
<dbReference type="GO" id="GO:0030515">
    <property type="term" value="F:snoRNA binding"/>
    <property type="evidence" value="ECO:0007669"/>
    <property type="project" value="Ensembl"/>
</dbReference>
<dbReference type="GO" id="GO:0005524">
    <property type="term" value="F:ATP binding"/>
    <property type="evidence" value="ECO:0007669"/>
    <property type="project" value="UniProtKB-KW"/>
</dbReference>